<dbReference type="Proteomes" id="UP000034701">
    <property type="component" value="Unassembled WGS sequence"/>
</dbReference>
<name>A0A0G0JZT2_9BACT</name>
<dbReference type="Pfam" id="PF04977">
    <property type="entry name" value="DivIC"/>
    <property type="match status" value="1"/>
</dbReference>
<keyword evidence="2" id="KW-1133">Transmembrane helix</keyword>
<keyword evidence="1" id="KW-0175">Coiled coil</keyword>
<dbReference type="InterPro" id="IPR007060">
    <property type="entry name" value="FtsL/DivIC"/>
</dbReference>
<evidence type="ECO:0008006" key="5">
    <source>
        <dbReference type="Google" id="ProtNLM"/>
    </source>
</evidence>
<accession>A0A0G0JZT2</accession>
<keyword evidence="2" id="KW-0472">Membrane</keyword>
<proteinExistence type="predicted"/>
<evidence type="ECO:0000256" key="1">
    <source>
        <dbReference type="SAM" id="Coils"/>
    </source>
</evidence>
<protein>
    <recommendedName>
        <fullName evidence="5">Septum formation initiator</fullName>
    </recommendedName>
</protein>
<dbReference type="AlphaFoldDB" id="A0A0G0JZT2"/>
<dbReference type="EMBL" id="LBTA01000003">
    <property type="protein sequence ID" value="KKQ33886.1"/>
    <property type="molecule type" value="Genomic_DNA"/>
</dbReference>
<sequence>MHSKPVLVFLGVLIIIFAWGVISFMGKMRMTIENRKIAENKLLELEKRKEKLSSDIFRLNTPGGVEESIRLKFGLAKEGEDVVVVVEDKNKPEVKETPQKGFFSFLFFWKNWFK</sequence>
<organism evidence="3 4">
    <name type="scientific">Candidatus Nomurabacteria bacterium GW2011_GWA1_37_20</name>
    <dbReference type="NCBI Taxonomy" id="1618729"/>
    <lineage>
        <taxon>Bacteria</taxon>
        <taxon>Candidatus Nomuraibacteriota</taxon>
    </lineage>
</organism>
<comment type="caution">
    <text evidence="3">The sequence shown here is derived from an EMBL/GenBank/DDBJ whole genome shotgun (WGS) entry which is preliminary data.</text>
</comment>
<feature type="coiled-coil region" evidence="1">
    <location>
        <begin position="28"/>
        <end position="55"/>
    </location>
</feature>
<evidence type="ECO:0000313" key="4">
    <source>
        <dbReference type="Proteomes" id="UP000034701"/>
    </source>
</evidence>
<evidence type="ECO:0000313" key="3">
    <source>
        <dbReference type="EMBL" id="KKQ33886.1"/>
    </source>
</evidence>
<feature type="transmembrane region" description="Helical" evidence="2">
    <location>
        <begin position="6"/>
        <end position="26"/>
    </location>
</feature>
<reference evidence="3 4" key="1">
    <citation type="journal article" date="2015" name="Nature">
        <title>rRNA introns, odd ribosomes, and small enigmatic genomes across a large radiation of phyla.</title>
        <authorList>
            <person name="Brown C.T."/>
            <person name="Hug L.A."/>
            <person name="Thomas B.C."/>
            <person name="Sharon I."/>
            <person name="Castelle C.J."/>
            <person name="Singh A."/>
            <person name="Wilkins M.J."/>
            <person name="Williams K.H."/>
            <person name="Banfield J.F."/>
        </authorList>
    </citation>
    <scope>NUCLEOTIDE SEQUENCE [LARGE SCALE GENOMIC DNA]</scope>
</reference>
<keyword evidence="2" id="KW-0812">Transmembrane</keyword>
<evidence type="ECO:0000256" key="2">
    <source>
        <dbReference type="SAM" id="Phobius"/>
    </source>
</evidence>
<gene>
    <name evidence="3" type="ORF">US45_C0003G0005</name>
</gene>